<evidence type="ECO:0000256" key="5">
    <source>
        <dbReference type="ARBA" id="ARBA00022700"/>
    </source>
</evidence>
<dbReference type="GO" id="GO:0005942">
    <property type="term" value="C:phosphatidylinositol 3-kinase complex"/>
    <property type="evidence" value="ECO:0007669"/>
    <property type="project" value="TreeGrafter"/>
</dbReference>
<evidence type="ECO:0000256" key="9">
    <source>
        <dbReference type="ARBA" id="ARBA00023329"/>
    </source>
</evidence>
<dbReference type="EMBL" id="SCEB01215732">
    <property type="protein sequence ID" value="RXM27994.1"/>
    <property type="molecule type" value="Genomic_DNA"/>
</dbReference>
<dbReference type="GO" id="GO:0005634">
    <property type="term" value="C:nucleus"/>
    <property type="evidence" value="ECO:0007669"/>
    <property type="project" value="UniProtKB-SubCell"/>
</dbReference>
<proteinExistence type="inferred from homology"/>
<dbReference type="SMART" id="SM00252">
    <property type="entry name" value="SH2"/>
    <property type="match status" value="1"/>
</dbReference>
<evidence type="ECO:0000313" key="17">
    <source>
        <dbReference type="EMBL" id="RXM27994.1"/>
    </source>
</evidence>
<dbReference type="SUPFAM" id="SSF55550">
    <property type="entry name" value="SH2 domain"/>
    <property type="match status" value="1"/>
</dbReference>
<dbReference type="Proteomes" id="UP000289886">
    <property type="component" value="Unassembled WGS sequence"/>
</dbReference>
<dbReference type="GO" id="GO:0046935">
    <property type="term" value="F:1-phosphatidylinositol-3-kinase regulator activity"/>
    <property type="evidence" value="ECO:0007669"/>
    <property type="project" value="TreeGrafter"/>
</dbReference>
<evidence type="ECO:0000256" key="4">
    <source>
        <dbReference type="ARBA" id="ARBA00022604"/>
    </source>
</evidence>
<dbReference type="GO" id="GO:0046854">
    <property type="term" value="P:phosphatidylinositol phosphate biosynthetic process"/>
    <property type="evidence" value="ECO:0007669"/>
    <property type="project" value="TreeGrafter"/>
</dbReference>
<keyword evidence="6" id="KW-0833">Ubl conjugation pathway</keyword>
<dbReference type="Gene3D" id="1.10.750.20">
    <property type="entry name" value="SOCS box"/>
    <property type="match status" value="1"/>
</dbReference>
<accession>A0A444TYG7</accession>
<keyword evidence="7 13" id="KW-0727">SH2 domain</keyword>
<evidence type="ECO:0000259" key="15">
    <source>
        <dbReference type="PROSITE" id="PS50001"/>
    </source>
</evidence>
<dbReference type="SUPFAM" id="SSF158235">
    <property type="entry name" value="SOCS box-like"/>
    <property type="match status" value="1"/>
</dbReference>
<dbReference type="InterPro" id="IPR036860">
    <property type="entry name" value="SH2_dom_sf"/>
</dbReference>
<evidence type="ECO:0000256" key="1">
    <source>
        <dbReference type="ARBA" id="ARBA00004123"/>
    </source>
</evidence>
<dbReference type="CDD" id="cd10382">
    <property type="entry name" value="SH2_SOCS1"/>
    <property type="match status" value="1"/>
</dbReference>
<comment type="pathway">
    <text evidence="3">Protein modification; protein ubiquitination.</text>
</comment>
<evidence type="ECO:0000256" key="6">
    <source>
        <dbReference type="ARBA" id="ARBA00022786"/>
    </source>
</evidence>
<dbReference type="GO" id="GO:0009968">
    <property type="term" value="P:negative regulation of signal transduction"/>
    <property type="evidence" value="ECO:0007669"/>
    <property type="project" value="UniProtKB-KW"/>
</dbReference>
<dbReference type="Pfam" id="PF00017">
    <property type="entry name" value="SH2"/>
    <property type="match status" value="1"/>
</dbReference>
<keyword evidence="18" id="KW-1185">Reference proteome</keyword>
<comment type="subcellular location">
    <subcellularLocation>
        <location evidence="2">Cytoplasmic vesicle</location>
    </subcellularLocation>
    <subcellularLocation>
        <location evidence="1">Nucleus</location>
    </subcellularLocation>
</comment>
<dbReference type="PROSITE" id="PS50225">
    <property type="entry name" value="SOCS"/>
    <property type="match status" value="1"/>
</dbReference>
<evidence type="ECO:0000256" key="11">
    <source>
        <dbReference type="ARBA" id="ARBA00061358"/>
    </source>
</evidence>
<evidence type="ECO:0000256" key="14">
    <source>
        <dbReference type="SAM" id="MobiDB-lite"/>
    </source>
</evidence>
<dbReference type="InterPro" id="IPR001496">
    <property type="entry name" value="SOCS_box"/>
</dbReference>
<name>A0A444TYG7_ACIRT</name>
<evidence type="ECO:0000256" key="7">
    <source>
        <dbReference type="ARBA" id="ARBA00022999"/>
    </source>
</evidence>
<comment type="caution">
    <text evidence="17">The sequence shown here is derived from an EMBL/GenBank/DDBJ whole genome shotgun (WGS) entry which is preliminary data.</text>
</comment>
<organism evidence="17 18">
    <name type="scientific">Acipenser ruthenus</name>
    <name type="common">Sterlet sturgeon</name>
    <dbReference type="NCBI Taxonomy" id="7906"/>
    <lineage>
        <taxon>Eukaryota</taxon>
        <taxon>Metazoa</taxon>
        <taxon>Chordata</taxon>
        <taxon>Craniata</taxon>
        <taxon>Vertebrata</taxon>
        <taxon>Euteleostomi</taxon>
        <taxon>Actinopterygii</taxon>
        <taxon>Chondrostei</taxon>
        <taxon>Acipenseriformes</taxon>
        <taxon>Acipenseridae</taxon>
        <taxon>Acipenser</taxon>
    </lineage>
</organism>
<dbReference type="GO" id="GO:0032502">
    <property type="term" value="P:developmental process"/>
    <property type="evidence" value="ECO:0007669"/>
    <property type="project" value="UniProtKB-ARBA"/>
</dbReference>
<protein>
    <recommendedName>
        <fullName evidence="12">Suppressor of cytokine signaling 1</fullName>
    </recommendedName>
</protein>
<evidence type="ECO:0000256" key="10">
    <source>
        <dbReference type="ARBA" id="ARBA00058034"/>
    </source>
</evidence>
<feature type="compositionally biased region" description="Basic and acidic residues" evidence="14">
    <location>
        <begin position="15"/>
        <end position="74"/>
    </location>
</feature>
<comment type="similarity">
    <text evidence="11">Belongs to the SOCS1 family.</text>
</comment>
<evidence type="ECO:0000256" key="3">
    <source>
        <dbReference type="ARBA" id="ARBA00004906"/>
    </source>
</evidence>
<evidence type="ECO:0000313" key="18">
    <source>
        <dbReference type="Proteomes" id="UP000289886"/>
    </source>
</evidence>
<dbReference type="FunFam" id="1.10.750.20:FF:000005">
    <property type="entry name" value="Suppressor of cytokine signaling 1"/>
    <property type="match status" value="1"/>
</dbReference>
<sequence length="244" mass="28225">MVAHSNVADNAAADSRARDQPQNHEAPQRHREAISDPQNHEAPWRHREALPDPQNHEAPRRHREALPDPQNHEAPRRHREALPDQNRFPIFQSDQDFRTITKTTALLERSGFYWGPLSVEEAHAKLKAEPLGTFLIRDSSQKNYFFTLSLKMQSGATSVRINFKRSRFSLVGSEESFDCLFKLLEYYTSCPKKSLGKPLRKEKLQPLQDLCRKRIIQTFGRENLDSIPVNAVLKDFLSSFPFRI</sequence>
<comment type="function">
    <text evidence="10">Essential negative regulator of type I and type II interferon (IFN) signaling, as well as that of other cytokines, including IL2, IL4, IL6 and leukemia inhibitory factor (LIF). Downregulates cytokine signaling by inhibiting the JAK/STAT signaling pathway. Acts by binding to JAK proteins and to IFNGR1 and inhibiting their kinase activity. In vitro, suppresses Tec protein-tyrosine activity. Regulates IFN-gamma (IFNG)-mediated sensory neuron survival. Probable substrate recognition component of an ECS (Elongin BC-CUL2/5-SOCS-box protein) E3 ubiquitin ligase complex which mediates the ubiquitination and subsequent proteasomal degradation of target proteins.</text>
</comment>
<keyword evidence="8" id="KW-0539">Nucleus</keyword>
<dbReference type="Gene3D" id="3.30.505.10">
    <property type="entry name" value="SH2 domain"/>
    <property type="match status" value="1"/>
</dbReference>
<evidence type="ECO:0000256" key="13">
    <source>
        <dbReference type="PROSITE-ProRule" id="PRU00191"/>
    </source>
</evidence>
<dbReference type="UniPathway" id="UPA00143"/>
<evidence type="ECO:0000256" key="8">
    <source>
        <dbReference type="ARBA" id="ARBA00023242"/>
    </source>
</evidence>
<gene>
    <name evidence="17" type="ORF">EOD39_2747</name>
</gene>
<dbReference type="PANTHER" id="PTHR10155:SF4">
    <property type="entry name" value="SUPPRESSOR OF CYTOKINE SIGNALING 1"/>
    <property type="match status" value="1"/>
</dbReference>
<dbReference type="PANTHER" id="PTHR10155">
    <property type="entry name" value="PHOSPHATIDYLINOSITOL 3-KINASE REGULATORY SUBUNIT"/>
    <property type="match status" value="1"/>
</dbReference>
<dbReference type="InterPro" id="IPR035861">
    <property type="entry name" value="SOCS1_SH2"/>
</dbReference>
<dbReference type="SMART" id="SM00253">
    <property type="entry name" value="SOCS"/>
    <property type="match status" value="1"/>
</dbReference>
<dbReference type="GO" id="GO:0016567">
    <property type="term" value="P:protein ubiquitination"/>
    <property type="evidence" value="ECO:0007669"/>
    <property type="project" value="UniProtKB-UniPathway"/>
</dbReference>
<feature type="region of interest" description="Disordered" evidence="14">
    <location>
        <begin position="1"/>
        <end position="85"/>
    </location>
</feature>
<dbReference type="GO" id="GO:0035556">
    <property type="term" value="P:intracellular signal transduction"/>
    <property type="evidence" value="ECO:0007669"/>
    <property type="project" value="InterPro"/>
</dbReference>
<dbReference type="InterPro" id="IPR036036">
    <property type="entry name" value="SOCS_box-like_dom_sf"/>
</dbReference>
<feature type="domain" description="SOCS box" evidence="16">
    <location>
        <begin position="194"/>
        <end position="243"/>
    </location>
</feature>
<feature type="domain" description="SH2" evidence="15">
    <location>
        <begin position="112"/>
        <end position="188"/>
    </location>
</feature>
<keyword evidence="5" id="KW-0734">Signal transduction inhibitor</keyword>
<feature type="compositionally biased region" description="Low complexity" evidence="14">
    <location>
        <begin position="1"/>
        <end position="14"/>
    </location>
</feature>
<keyword evidence="9" id="KW-0968">Cytoplasmic vesicle</keyword>
<dbReference type="InterPro" id="IPR000980">
    <property type="entry name" value="SH2"/>
</dbReference>
<evidence type="ECO:0000256" key="12">
    <source>
        <dbReference type="ARBA" id="ARBA00070644"/>
    </source>
</evidence>
<reference evidence="17 18" key="1">
    <citation type="submission" date="2019-01" db="EMBL/GenBank/DDBJ databases">
        <title>Draft Genome and Complete Hox-Cluster Characterization of the Sterlet Sturgeon (Acipenser ruthenus).</title>
        <authorList>
            <person name="Wei Q."/>
        </authorList>
    </citation>
    <scope>NUCLEOTIDE SEQUENCE [LARGE SCALE GENOMIC DNA]</scope>
    <source>
        <strain evidence="17">WHYD16114868_AA</strain>
        <tissue evidence="17">Blood</tissue>
    </source>
</reference>
<dbReference type="SMART" id="SM00969">
    <property type="entry name" value="SOCS_box"/>
    <property type="match status" value="1"/>
</dbReference>
<dbReference type="AlphaFoldDB" id="A0A444TYG7"/>
<dbReference type="FunFam" id="3.30.505.10:FF:000054">
    <property type="entry name" value="Suppressor of cytokine signaling 1"/>
    <property type="match status" value="1"/>
</dbReference>
<evidence type="ECO:0000256" key="2">
    <source>
        <dbReference type="ARBA" id="ARBA00004541"/>
    </source>
</evidence>
<keyword evidence="4" id="KW-0341">Growth regulation</keyword>
<evidence type="ECO:0000259" key="16">
    <source>
        <dbReference type="PROSITE" id="PS50225"/>
    </source>
</evidence>
<dbReference type="GO" id="GO:0031410">
    <property type="term" value="C:cytoplasmic vesicle"/>
    <property type="evidence" value="ECO:0007669"/>
    <property type="project" value="UniProtKB-SubCell"/>
</dbReference>
<dbReference type="PROSITE" id="PS50001">
    <property type="entry name" value="SH2"/>
    <property type="match status" value="1"/>
</dbReference>